<evidence type="ECO:0000313" key="2">
    <source>
        <dbReference type="Proteomes" id="UP000468420"/>
    </source>
</evidence>
<organism evidence="1 2">
    <name type="scientific">Citrobacter pasteurii</name>
    <dbReference type="NCBI Taxonomy" id="1563222"/>
    <lineage>
        <taxon>Bacteria</taxon>
        <taxon>Pseudomonadati</taxon>
        <taxon>Pseudomonadota</taxon>
        <taxon>Gammaproteobacteria</taxon>
        <taxon>Enterobacterales</taxon>
        <taxon>Enterobacteriaceae</taxon>
        <taxon>Citrobacter</taxon>
    </lineage>
</organism>
<reference evidence="1 2" key="1">
    <citation type="submission" date="2018-08" db="EMBL/GenBank/DDBJ databases">
        <title>Complete genomic analysis of a Citrobacter pasteurii isolated from cockles (Cerastoderma edule) containing a new chromosomic qnrB allele.</title>
        <authorList>
            <person name="Rodrigues A."/>
            <person name="Baptista T."/>
            <person name="Quesada A."/>
            <person name="Campos M.J."/>
        </authorList>
    </citation>
    <scope>NUCLEOTIDE SEQUENCE [LARGE SCALE GENOMIC DNA]</scope>
    <source>
        <strain evidence="1 2">BA18</strain>
    </source>
</reference>
<dbReference type="AlphaFoldDB" id="A0A6N6KCU5"/>
<protein>
    <submittedName>
        <fullName evidence="1">Uncharacterized protein</fullName>
    </submittedName>
</protein>
<dbReference type="EMBL" id="QRDC01000002">
    <property type="protein sequence ID" value="KAA1280390.1"/>
    <property type="molecule type" value="Genomic_DNA"/>
</dbReference>
<proteinExistence type="predicted"/>
<evidence type="ECO:0000313" key="1">
    <source>
        <dbReference type="EMBL" id="KAA1280390.1"/>
    </source>
</evidence>
<name>A0A6N6KCU5_9ENTR</name>
<sequence>MNTDELKERIAEGSEDAYDLLCDKVPTAYRRFHRLEAALAKLLEEVRESYPDARYYTTGGDGFALLLGESHSGRGETPNNELMALSAAKLTVQGGDW</sequence>
<accession>A0A6N6KCU5</accession>
<comment type="caution">
    <text evidence="1">The sequence shown here is derived from an EMBL/GenBank/DDBJ whole genome shotgun (WGS) entry which is preliminary data.</text>
</comment>
<dbReference type="Proteomes" id="UP000468420">
    <property type="component" value="Unassembled WGS sequence"/>
</dbReference>
<gene>
    <name evidence="1" type="ORF">DXF85_02755</name>
</gene>